<dbReference type="InterPro" id="IPR029063">
    <property type="entry name" value="SAM-dependent_MTases_sf"/>
</dbReference>
<protein>
    <recommendedName>
        <fullName evidence="3">Methyltransferase domain-containing protein</fullName>
    </recommendedName>
</protein>
<reference evidence="1" key="1">
    <citation type="submission" date="2022-11" db="EMBL/GenBank/DDBJ databases">
        <title>Chromosomal genome sequence assembly and mating type (MAT) locus characterization of the leprose asexual lichenized fungus Lepraria neglecta (Nyl.) Erichsen.</title>
        <authorList>
            <person name="Allen J.L."/>
            <person name="Pfeffer B."/>
        </authorList>
    </citation>
    <scope>NUCLEOTIDE SEQUENCE</scope>
    <source>
        <strain evidence="1">Allen 5258</strain>
    </source>
</reference>
<dbReference type="EMBL" id="JASNWA010000010">
    <property type="protein sequence ID" value="KAK3168973.1"/>
    <property type="molecule type" value="Genomic_DNA"/>
</dbReference>
<keyword evidence="2" id="KW-1185">Reference proteome</keyword>
<evidence type="ECO:0000313" key="2">
    <source>
        <dbReference type="Proteomes" id="UP001276659"/>
    </source>
</evidence>
<dbReference type="AlphaFoldDB" id="A0AAE0DJ59"/>
<sequence>MASAATSSYDTDGLNLQHYLWKDVVGYNIHPDIPVKDNKDFAIADVGTGTGIWLIDVNRQLPSARLDGFDVSADQYPPKEWLPANVSLKTLDVHKPVPEELKGKYDIVHVRLFLTVVKNDNPLPILENLMEMLSQWPPRLGDSFTQQGFKNVSHNPYPSSPEVRGFFTQVQCMVAEEFSFIALDNSGPQKSGPAHRRRIQAAAQEAKEGAAIHFILEVTVGRKPA</sequence>
<comment type="caution">
    <text evidence="1">The sequence shown here is derived from an EMBL/GenBank/DDBJ whole genome shotgun (WGS) entry which is preliminary data.</text>
</comment>
<gene>
    <name evidence="1" type="ORF">OEA41_005421</name>
</gene>
<dbReference type="Proteomes" id="UP001276659">
    <property type="component" value="Unassembled WGS sequence"/>
</dbReference>
<dbReference type="CDD" id="cd02440">
    <property type="entry name" value="AdoMet_MTases"/>
    <property type="match status" value="1"/>
</dbReference>
<name>A0AAE0DJ59_9LECA</name>
<evidence type="ECO:0000313" key="1">
    <source>
        <dbReference type="EMBL" id="KAK3168973.1"/>
    </source>
</evidence>
<dbReference type="SUPFAM" id="SSF53335">
    <property type="entry name" value="S-adenosyl-L-methionine-dependent methyltransferases"/>
    <property type="match status" value="1"/>
</dbReference>
<evidence type="ECO:0008006" key="3">
    <source>
        <dbReference type="Google" id="ProtNLM"/>
    </source>
</evidence>
<proteinExistence type="predicted"/>
<organism evidence="1 2">
    <name type="scientific">Lepraria neglecta</name>
    <dbReference type="NCBI Taxonomy" id="209136"/>
    <lineage>
        <taxon>Eukaryota</taxon>
        <taxon>Fungi</taxon>
        <taxon>Dikarya</taxon>
        <taxon>Ascomycota</taxon>
        <taxon>Pezizomycotina</taxon>
        <taxon>Lecanoromycetes</taxon>
        <taxon>OSLEUM clade</taxon>
        <taxon>Lecanoromycetidae</taxon>
        <taxon>Lecanorales</taxon>
        <taxon>Lecanorineae</taxon>
        <taxon>Stereocaulaceae</taxon>
        <taxon>Lepraria</taxon>
    </lineage>
</organism>
<dbReference type="Gene3D" id="3.40.50.150">
    <property type="entry name" value="Vaccinia Virus protein VP39"/>
    <property type="match status" value="1"/>
</dbReference>
<accession>A0AAE0DJ59</accession>